<keyword evidence="11" id="KW-1185">Reference proteome</keyword>
<reference evidence="10" key="2">
    <citation type="submission" date="2022-07" db="EMBL/GenBank/DDBJ databases">
        <authorList>
            <person name="Goncalves M.F.M."/>
            <person name="Hilario S."/>
            <person name="Van De Peer Y."/>
            <person name="Esteves A.C."/>
            <person name="Alves A."/>
        </authorList>
    </citation>
    <scope>NUCLEOTIDE SEQUENCE</scope>
    <source>
        <strain evidence="10">MUM 19.33</strain>
    </source>
</reference>
<keyword evidence="3" id="KW-0963">Cytoplasm</keyword>
<keyword evidence="4 10" id="KW-0396">Initiation factor</keyword>
<dbReference type="RefSeq" id="XP_051360766.1">
    <property type="nucleotide sequence ID" value="XM_051508159.1"/>
</dbReference>
<dbReference type="GO" id="GO:0005085">
    <property type="term" value="F:guanyl-nucleotide exchange factor activity"/>
    <property type="evidence" value="ECO:0007669"/>
    <property type="project" value="TreeGrafter"/>
</dbReference>
<dbReference type="PANTHER" id="PTHR45860:SF1">
    <property type="entry name" value="TRANSLATION INITIATION FACTOR EIF-2B SUBUNIT ALPHA"/>
    <property type="match status" value="1"/>
</dbReference>
<dbReference type="EMBL" id="JAGIXG020000040">
    <property type="protein sequence ID" value="KAI6779910.1"/>
    <property type="molecule type" value="Genomic_DNA"/>
</dbReference>
<comment type="caution">
    <text evidence="10">The sequence shown here is derived from an EMBL/GenBank/DDBJ whole genome shotgun (WGS) entry which is preliminary data.</text>
</comment>
<evidence type="ECO:0000256" key="1">
    <source>
        <dbReference type="ARBA" id="ARBA00004514"/>
    </source>
</evidence>
<sequence>MTTDTPTSSGAPVAPVDLPVRAADGAPFDIVQTYHDLLAQNRDLTKPVVAIKALISLLENTNSVTAHETMDVLQASADRLTNSVRNPVPLVAGTHLFLWFVRQMLRDEGGNFENVRRHLVDNGQVFAQRAIHARTGVAEHGFRVIKPGQTVMTHGSSRAVLGLIERAQQAIPGRFKVIYVRDHYNPKESERVVSRLRKLGIPTAPIDGASVLTAVKAAKPGVSAVFLGGEVITKGGGVISRVGAAQVAQVAHESSIPVFVCGEEHKFVAFMPWWNEIGFDQKLLDFGTEDAERPTTDDPVEWVPHDYVHQLITERGLHLPNHVSTTIYQTYGSFDG</sequence>
<dbReference type="GO" id="GO:0005851">
    <property type="term" value="C:eukaryotic translation initiation factor 2B complex"/>
    <property type="evidence" value="ECO:0007669"/>
    <property type="project" value="TreeGrafter"/>
</dbReference>
<dbReference type="GO" id="GO:0005829">
    <property type="term" value="C:cytosol"/>
    <property type="evidence" value="ECO:0007669"/>
    <property type="project" value="UniProtKB-SubCell"/>
</dbReference>
<dbReference type="GeneID" id="75828514"/>
<comment type="similarity">
    <text evidence="2 9">Belongs to the eIF-2B alpha/beta/delta subunits family.</text>
</comment>
<dbReference type="InterPro" id="IPR042528">
    <property type="entry name" value="elF-2B_alpha_N"/>
</dbReference>
<dbReference type="GO" id="GO:0003743">
    <property type="term" value="F:translation initiation factor activity"/>
    <property type="evidence" value="ECO:0007669"/>
    <property type="project" value="UniProtKB-KW"/>
</dbReference>
<proteinExistence type="inferred from homology"/>
<evidence type="ECO:0000256" key="4">
    <source>
        <dbReference type="ARBA" id="ARBA00022540"/>
    </source>
</evidence>
<evidence type="ECO:0000256" key="2">
    <source>
        <dbReference type="ARBA" id="ARBA00007251"/>
    </source>
</evidence>
<comment type="subunit">
    <text evidence="8">Component of the translation initiation factor 2B (eIF2B) complex which is a heterodecamer of two sets of five different subunits: alpha, beta, gamma, delta and epsilon. Subunits alpha, beta and delta comprise a regulatory subcomplex and subunits epsilon and gamma comprise a catalytic subcomplex. Within the complex, the hexameric regulatory complex resides at the center, with the two heterodimeric catalytic subcomplexes bound on opposite sides.</text>
</comment>
<name>A0A9P9XYP7_9HYPO</name>
<dbReference type="AlphaFoldDB" id="A0A9P9XYP7"/>
<dbReference type="InterPro" id="IPR051501">
    <property type="entry name" value="eIF2B_alpha/beta/delta"/>
</dbReference>
<evidence type="ECO:0000256" key="5">
    <source>
        <dbReference type="ARBA" id="ARBA00022917"/>
    </source>
</evidence>
<protein>
    <recommendedName>
        <fullName evidence="6">Translation initiation factor eIF2B subunit alpha</fullName>
    </recommendedName>
    <alternativeName>
        <fullName evidence="7">eIF2B GDP-GTP exchange factor subunit alpha</fullName>
    </alternativeName>
</protein>
<evidence type="ECO:0000256" key="3">
    <source>
        <dbReference type="ARBA" id="ARBA00022490"/>
    </source>
</evidence>
<dbReference type="Gene3D" id="1.20.120.1070">
    <property type="entry name" value="Translation initiation factor eIF-2B, N-terminal domain"/>
    <property type="match status" value="1"/>
</dbReference>
<dbReference type="InterPro" id="IPR042529">
    <property type="entry name" value="IF_2B-like_C"/>
</dbReference>
<dbReference type="SUPFAM" id="SSF100950">
    <property type="entry name" value="NagB/RpiA/CoA transferase-like"/>
    <property type="match status" value="1"/>
</dbReference>
<dbReference type="Proteomes" id="UP001055219">
    <property type="component" value="Unassembled WGS sequence"/>
</dbReference>
<dbReference type="OrthoDB" id="10249309at2759"/>
<keyword evidence="5" id="KW-0648">Protein biosynthesis</keyword>
<evidence type="ECO:0000256" key="7">
    <source>
        <dbReference type="ARBA" id="ARBA00044236"/>
    </source>
</evidence>
<evidence type="ECO:0000256" key="9">
    <source>
        <dbReference type="RuleBase" id="RU003814"/>
    </source>
</evidence>
<evidence type="ECO:0000256" key="8">
    <source>
        <dbReference type="ARBA" id="ARBA00046432"/>
    </source>
</evidence>
<organism evidence="10 11">
    <name type="scientific">Emericellopsis cladophorae</name>
    <dbReference type="NCBI Taxonomy" id="2686198"/>
    <lineage>
        <taxon>Eukaryota</taxon>
        <taxon>Fungi</taxon>
        <taxon>Dikarya</taxon>
        <taxon>Ascomycota</taxon>
        <taxon>Pezizomycotina</taxon>
        <taxon>Sordariomycetes</taxon>
        <taxon>Hypocreomycetidae</taxon>
        <taxon>Hypocreales</taxon>
        <taxon>Bionectriaceae</taxon>
        <taxon>Emericellopsis</taxon>
    </lineage>
</organism>
<dbReference type="Pfam" id="PF01008">
    <property type="entry name" value="IF-2B"/>
    <property type="match status" value="1"/>
</dbReference>
<dbReference type="InterPro" id="IPR000649">
    <property type="entry name" value="IF-2B-related"/>
</dbReference>
<dbReference type="PANTHER" id="PTHR45860">
    <property type="entry name" value="TRANSLATION INITIATION FACTOR EIF-2B SUBUNIT ALPHA"/>
    <property type="match status" value="1"/>
</dbReference>
<dbReference type="InterPro" id="IPR037171">
    <property type="entry name" value="NagB/RpiA_transferase-like"/>
</dbReference>
<gene>
    <name evidence="10" type="ORF">J7T54_001998</name>
</gene>
<evidence type="ECO:0000313" key="10">
    <source>
        <dbReference type="EMBL" id="KAI6779910.1"/>
    </source>
</evidence>
<comment type="subcellular location">
    <subcellularLocation>
        <location evidence="1">Cytoplasm</location>
        <location evidence="1">Cytosol</location>
    </subcellularLocation>
</comment>
<reference evidence="10" key="1">
    <citation type="journal article" date="2021" name="J Fungi (Basel)">
        <title>Genomic and Metabolomic Analyses of the Marine Fungus Emericellopsis cladophorae: Insights into Saltwater Adaptability Mechanisms and Its Biosynthetic Potential.</title>
        <authorList>
            <person name="Goncalves M.F.M."/>
            <person name="Hilario S."/>
            <person name="Van de Peer Y."/>
            <person name="Esteves A.C."/>
            <person name="Alves A."/>
        </authorList>
    </citation>
    <scope>NUCLEOTIDE SEQUENCE</scope>
    <source>
        <strain evidence="10">MUM 19.33</strain>
    </source>
</reference>
<evidence type="ECO:0000256" key="6">
    <source>
        <dbReference type="ARBA" id="ARBA00044208"/>
    </source>
</evidence>
<accession>A0A9P9XYP7</accession>
<evidence type="ECO:0000313" key="11">
    <source>
        <dbReference type="Proteomes" id="UP001055219"/>
    </source>
</evidence>
<dbReference type="Gene3D" id="3.40.50.10470">
    <property type="entry name" value="Translation initiation factor eif-2b, domain 2"/>
    <property type="match status" value="1"/>
</dbReference>